<evidence type="ECO:0000313" key="8">
    <source>
        <dbReference type="Proteomes" id="UP000524535"/>
    </source>
</evidence>
<comment type="caution">
    <text evidence="4">The sequence shown here is derived from an EMBL/GenBank/DDBJ whole genome shotgun (WGS) entry which is preliminary data.</text>
</comment>
<keyword evidence="2" id="KW-0472">Membrane</keyword>
<dbReference type="PANTHER" id="PTHR43630">
    <property type="entry name" value="POLY-BETA-1,6-N-ACETYL-D-GLUCOSAMINE SYNTHASE"/>
    <property type="match status" value="1"/>
</dbReference>
<feature type="domain" description="Glycosyltransferase 2-like" evidence="3">
    <location>
        <begin position="4"/>
        <end position="117"/>
    </location>
</feature>
<dbReference type="InterPro" id="IPR029044">
    <property type="entry name" value="Nucleotide-diphossugar_trans"/>
</dbReference>
<gene>
    <name evidence="5" type="ORF">GGE31_001574</name>
    <name evidence="4" type="ORF">GGE33_000211</name>
    <name evidence="6" type="ORF">GGE35_001574</name>
</gene>
<keyword evidence="2" id="KW-1133">Transmembrane helix</keyword>
<evidence type="ECO:0000313" key="7">
    <source>
        <dbReference type="Proteomes" id="UP000520770"/>
    </source>
</evidence>
<organism evidence="4 7">
    <name type="scientific">Aliirhizobium cellulosilyticum</name>
    <dbReference type="NCBI Taxonomy" id="393664"/>
    <lineage>
        <taxon>Bacteria</taxon>
        <taxon>Pseudomonadati</taxon>
        <taxon>Pseudomonadota</taxon>
        <taxon>Alphaproteobacteria</taxon>
        <taxon>Hyphomicrobiales</taxon>
        <taxon>Rhizobiaceae</taxon>
        <taxon>Aliirhizobium</taxon>
    </lineage>
</organism>
<evidence type="ECO:0000313" key="6">
    <source>
        <dbReference type="EMBL" id="MBB4445792.1"/>
    </source>
</evidence>
<dbReference type="GO" id="GO:0016740">
    <property type="term" value="F:transferase activity"/>
    <property type="evidence" value="ECO:0007669"/>
    <property type="project" value="UniProtKB-KW"/>
</dbReference>
<evidence type="ECO:0000259" key="3">
    <source>
        <dbReference type="Pfam" id="PF00535"/>
    </source>
</evidence>
<name>A0A7W6WML1_9HYPH</name>
<dbReference type="InterPro" id="IPR001173">
    <property type="entry name" value="Glyco_trans_2-like"/>
</dbReference>
<dbReference type="Proteomes" id="UP000520770">
    <property type="component" value="Unassembled WGS sequence"/>
</dbReference>
<sequence>MTVSIIIKTLDDEKRIARTIECALKALPDGEGEIIVTDLGSRDRTIEIASTYPVRLTQIARPARFRSGAGSQLGYQYARHDFICLIDADMELDPAFLPEAISFLERHTRTGGVTGHIDTTVVSGNGFASNNRIGAVDQLAGGGLYRRRAIDAIDYMADRNLHGYEELNLGIRLRSAGWKLHRLDRRFARHHGHDARSRDLLLQQVKTKEPFGIGELLRAATGKPYFYRLLRALPELGVLALAWSFMFGSMLLVATMPGVTMPALIIAAGLGLVVAVTSLRTGRLKTGVYTVILRFLQAIALPVGYITPRRNPRSWIESRLLGEPDAEVSRDADQATDAYDIAMAKSAR</sequence>
<dbReference type="Proteomes" id="UP000576087">
    <property type="component" value="Unassembled WGS sequence"/>
</dbReference>
<evidence type="ECO:0000256" key="2">
    <source>
        <dbReference type="SAM" id="Phobius"/>
    </source>
</evidence>
<evidence type="ECO:0000256" key="1">
    <source>
        <dbReference type="ARBA" id="ARBA00038494"/>
    </source>
</evidence>
<dbReference type="Pfam" id="PF00535">
    <property type="entry name" value="Glycos_transf_2"/>
    <property type="match status" value="1"/>
</dbReference>
<evidence type="ECO:0000313" key="4">
    <source>
        <dbReference type="EMBL" id="MBB4346503.1"/>
    </source>
</evidence>
<evidence type="ECO:0000313" key="5">
    <source>
        <dbReference type="EMBL" id="MBB4411103.1"/>
    </source>
</evidence>
<dbReference type="EMBL" id="JACIGW010000001">
    <property type="protein sequence ID" value="MBB4346503.1"/>
    <property type="molecule type" value="Genomic_DNA"/>
</dbReference>
<dbReference type="AlphaFoldDB" id="A0A7W6WML1"/>
<dbReference type="PANTHER" id="PTHR43630:SF2">
    <property type="entry name" value="GLYCOSYLTRANSFERASE"/>
    <property type="match status" value="1"/>
</dbReference>
<proteinExistence type="inferred from homology"/>
<comment type="similarity">
    <text evidence="1">Belongs to the glycosyltransferase 2 family. WaaE/KdtX subfamily.</text>
</comment>
<keyword evidence="8" id="KW-1185">Reference proteome</keyword>
<dbReference type="EMBL" id="JACIHM010000001">
    <property type="protein sequence ID" value="MBB4445792.1"/>
    <property type="molecule type" value="Genomic_DNA"/>
</dbReference>
<feature type="transmembrane region" description="Helical" evidence="2">
    <location>
        <begin position="259"/>
        <end position="279"/>
    </location>
</feature>
<accession>A0A7W6WML1</accession>
<dbReference type="Gene3D" id="3.90.550.10">
    <property type="entry name" value="Spore Coat Polysaccharide Biosynthesis Protein SpsA, Chain A"/>
    <property type="match status" value="1"/>
</dbReference>
<dbReference type="RefSeq" id="WP_183820915.1">
    <property type="nucleotide sequence ID" value="NZ_JACIGW010000001.1"/>
</dbReference>
<dbReference type="EMBL" id="JACIGY010000001">
    <property type="protein sequence ID" value="MBB4411103.1"/>
    <property type="molecule type" value="Genomic_DNA"/>
</dbReference>
<keyword evidence="4" id="KW-0808">Transferase</keyword>
<keyword evidence="2" id="KW-0812">Transmembrane</keyword>
<dbReference type="Proteomes" id="UP000524535">
    <property type="component" value="Unassembled WGS sequence"/>
</dbReference>
<evidence type="ECO:0000313" key="9">
    <source>
        <dbReference type="Proteomes" id="UP000576087"/>
    </source>
</evidence>
<reference evidence="7 8" key="1">
    <citation type="submission" date="2020-08" db="EMBL/GenBank/DDBJ databases">
        <title>Genomic Encyclopedia of Type Strains, Phase IV (KMG-V): Genome sequencing to study the core and pangenomes of soil and plant-associated prokaryotes.</title>
        <authorList>
            <person name="Whitman W."/>
        </authorList>
    </citation>
    <scope>NUCLEOTIDE SEQUENCE [LARGE SCALE GENOMIC DNA]</scope>
    <source>
        <strain evidence="5 8">SEMIA 444</strain>
        <strain evidence="4 7">SEMIA 448</strain>
        <strain evidence="6 9">SEMIA 452</strain>
    </source>
</reference>
<protein>
    <submittedName>
        <fullName evidence="4">GT2 family glycosyltransferase</fullName>
    </submittedName>
</protein>
<dbReference type="SUPFAM" id="SSF53448">
    <property type="entry name" value="Nucleotide-diphospho-sugar transferases"/>
    <property type="match status" value="1"/>
</dbReference>